<dbReference type="Proteomes" id="UP000035065">
    <property type="component" value="Unassembled WGS sequence"/>
</dbReference>
<dbReference type="EMBL" id="AEUD01000002">
    <property type="protein sequence ID" value="EGD56442.1"/>
    <property type="molecule type" value="Genomic_DNA"/>
</dbReference>
<dbReference type="OrthoDB" id="9771302at2"/>
<reference evidence="1 2" key="1">
    <citation type="journal article" date="2011" name="J. Bacteriol.">
        <title>Draft Genome Sequence of Gordonia neofelifaecis NRRL B-59395, a Cholesterol-Degrading Actinomycete.</title>
        <authorList>
            <person name="Ge F."/>
            <person name="Li W."/>
            <person name="Chen G."/>
            <person name="Liu Y."/>
            <person name="Zhang G."/>
            <person name="Yong B."/>
            <person name="Wang Q."/>
            <person name="Wang N."/>
            <person name="Huang Z."/>
            <person name="Li W."/>
            <person name="Wang J."/>
            <person name="Wu C."/>
            <person name="Xie Q."/>
            <person name="Liu G."/>
        </authorList>
    </citation>
    <scope>NUCLEOTIDE SEQUENCE [LARGE SCALE GENOMIC DNA]</scope>
    <source>
        <strain evidence="1 2">NRRL B-59395</strain>
    </source>
</reference>
<sequence>MRVTVVGASGEFGSVLSRVLEGRGVDVVRAHRATGVDAVTGDGLTEACEGSDVIVDATSLMSRSADESVAFFSAVARNISTAADATGARVVYLGIYGASDPVVNKKMGHYRGKAEQAVVYEQMLGDDATALLSTQWYSLPEKFMSQTTFGPIAVAPHMHSRPAAVEDVAEAMADVVLDPARPSRVTVAGPAEMDLADVAKAVAAHRGSPRWVLGVNYGGAGLRSGGLVPADPDVTTSTTFEQWLAGR</sequence>
<dbReference type="AlphaFoldDB" id="F1YFF4"/>
<organism evidence="1 2">
    <name type="scientific">Gordonia neofelifaecis NRRL B-59395</name>
    <dbReference type="NCBI Taxonomy" id="644548"/>
    <lineage>
        <taxon>Bacteria</taxon>
        <taxon>Bacillati</taxon>
        <taxon>Actinomycetota</taxon>
        <taxon>Actinomycetes</taxon>
        <taxon>Mycobacteriales</taxon>
        <taxon>Gordoniaceae</taxon>
        <taxon>Gordonia</taxon>
    </lineage>
</organism>
<dbReference type="RefSeq" id="WP_009677826.1">
    <property type="nucleotide sequence ID" value="NZ_AEUD01000002.1"/>
</dbReference>
<dbReference type="Gene3D" id="3.40.50.720">
    <property type="entry name" value="NAD(P)-binding Rossmann-like Domain"/>
    <property type="match status" value="1"/>
</dbReference>
<dbReference type="STRING" id="644548.SCNU_02777"/>
<accession>F1YFF4</accession>
<keyword evidence="2" id="KW-1185">Reference proteome</keyword>
<protein>
    <submittedName>
        <fullName evidence="1">NmrA family protein</fullName>
    </submittedName>
</protein>
<dbReference type="SUPFAM" id="SSF51735">
    <property type="entry name" value="NAD(P)-binding Rossmann-fold domains"/>
    <property type="match status" value="1"/>
</dbReference>
<comment type="caution">
    <text evidence="1">The sequence shown here is derived from an EMBL/GenBank/DDBJ whole genome shotgun (WGS) entry which is preliminary data.</text>
</comment>
<dbReference type="InterPro" id="IPR036291">
    <property type="entry name" value="NAD(P)-bd_dom_sf"/>
</dbReference>
<dbReference type="eggNOG" id="COG0702">
    <property type="taxonomic scope" value="Bacteria"/>
</dbReference>
<proteinExistence type="predicted"/>
<gene>
    <name evidence="1" type="ORF">SCNU_02777</name>
</gene>
<evidence type="ECO:0000313" key="2">
    <source>
        <dbReference type="Proteomes" id="UP000035065"/>
    </source>
</evidence>
<name>F1YFF4_9ACTN</name>
<evidence type="ECO:0000313" key="1">
    <source>
        <dbReference type="EMBL" id="EGD56442.1"/>
    </source>
</evidence>